<proteinExistence type="predicted"/>
<comment type="caution">
    <text evidence="2">The sequence shown here is derived from an EMBL/GenBank/DDBJ whole genome shotgun (WGS) entry which is preliminary data.</text>
</comment>
<feature type="transmembrane region" description="Helical" evidence="1">
    <location>
        <begin position="15"/>
        <end position="34"/>
    </location>
</feature>
<dbReference type="RefSeq" id="WP_156331628.1">
    <property type="nucleotide sequence ID" value="NZ_JACJSK010000002.1"/>
</dbReference>
<reference evidence="2 3" key="1">
    <citation type="journal article" date="2020" name="ISME J.">
        <title>Comparative genomics reveals insights into cyanobacterial evolution and habitat adaptation.</title>
        <authorList>
            <person name="Chen M.Y."/>
            <person name="Teng W.K."/>
            <person name="Zhao L."/>
            <person name="Hu C.X."/>
            <person name="Zhou Y.K."/>
            <person name="Han B.P."/>
            <person name="Song L.R."/>
            <person name="Shu W.S."/>
        </authorList>
    </citation>
    <scope>NUCLEOTIDE SEQUENCE [LARGE SCALE GENOMIC DNA]</scope>
    <source>
        <strain evidence="2 3">FACHB-1370</strain>
    </source>
</reference>
<accession>A0ABR8EAP9</accession>
<keyword evidence="1" id="KW-0472">Membrane</keyword>
<evidence type="ECO:0000313" key="3">
    <source>
        <dbReference type="Proteomes" id="UP000641954"/>
    </source>
</evidence>
<name>A0ABR8EAP9_9CYAN</name>
<evidence type="ECO:0000256" key="1">
    <source>
        <dbReference type="SAM" id="Phobius"/>
    </source>
</evidence>
<gene>
    <name evidence="2" type="ORF">H6G72_02070</name>
</gene>
<keyword evidence="1" id="KW-0812">Transmembrane</keyword>
<dbReference type="Proteomes" id="UP000641954">
    <property type="component" value="Unassembled WGS sequence"/>
</dbReference>
<evidence type="ECO:0000313" key="2">
    <source>
        <dbReference type="EMBL" id="MBD2542672.1"/>
    </source>
</evidence>
<sequence length="52" mass="5898">MDSVPDTNMTNDSGIVFWSACLFVFQIFYIYKAFSDGNNTHSFMTDFCAIAI</sequence>
<keyword evidence="3" id="KW-1185">Reference proteome</keyword>
<protein>
    <submittedName>
        <fullName evidence="2">Uncharacterized protein</fullName>
    </submittedName>
</protein>
<keyword evidence="1" id="KW-1133">Transmembrane helix</keyword>
<organism evidence="2 3">
    <name type="scientific">Planktothricoides raciborskii FACHB-1370</name>
    <dbReference type="NCBI Taxonomy" id="2949576"/>
    <lineage>
        <taxon>Bacteria</taxon>
        <taxon>Bacillati</taxon>
        <taxon>Cyanobacteriota</taxon>
        <taxon>Cyanophyceae</taxon>
        <taxon>Oscillatoriophycideae</taxon>
        <taxon>Oscillatoriales</taxon>
        <taxon>Oscillatoriaceae</taxon>
        <taxon>Planktothricoides</taxon>
    </lineage>
</organism>
<dbReference type="EMBL" id="JACJSK010000002">
    <property type="protein sequence ID" value="MBD2542672.1"/>
    <property type="molecule type" value="Genomic_DNA"/>
</dbReference>